<evidence type="ECO:0000313" key="6">
    <source>
        <dbReference type="Proteomes" id="UP001056500"/>
    </source>
</evidence>
<dbReference type="RefSeq" id="WP_251873983.1">
    <property type="nucleotide sequence ID" value="NZ_CP098755.1"/>
</dbReference>
<protein>
    <submittedName>
        <fullName evidence="5">NADPH-dependent FMN reductase</fullName>
        <ecNumber evidence="5">1.5.1.38</ecNumber>
    </submittedName>
</protein>
<name>A0ABY4WL59_9BACL</name>
<feature type="domain" description="NADPH-dependent FMN reductase-like" evidence="4">
    <location>
        <begin position="3"/>
        <end position="144"/>
    </location>
</feature>
<dbReference type="InterPro" id="IPR020048">
    <property type="entry name" value="NADPH-dep_FMN_reduc_SsuE"/>
</dbReference>
<dbReference type="PANTHER" id="PTHR43408:SF1">
    <property type="entry name" value="FMN REDUCTASE (NADPH)"/>
    <property type="match status" value="1"/>
</dbReference>
<accession>A0ABY4WL59</accession>
<dbReference type="NCBIfam" id="TIGR03567">
    <property type="entry name" value="FMN_reduc_SsuE"/>
    <property type="match status" value="1"/>
</dbReference>
<evidence type="ECO:0000256" key="2">
    <source>
        <dbReference type="ARBA" id="ARBA00022643"/>
    </source>
</evidence>
<evidence type="ECO:0000259" key="4">
    <source>
        <dbReference type="Pfam" id="PF03358"/>
    </source>
</evidence>
<organism evidence="5 6">
    <name type="scientific">Brevibacillus ruminantium</name>
    <dbReference type="NCBI Taxonomy" id="2950604"/>
    <lineage>
        <taxon>Bacteria</taxon>
        <taxon>Bacillati</taxon>
        <taxon>Bacillota</taxon>
        <taxon>Bacilli</taxon>
        <taxon>Bacillales</taxon>
        <taxon>Paenibacillaceae</taxon>
        <taxon>Brevibacillus</taxon>
    </lineage>
</organism>
<dbReference type="SUPFAM" id="SSF52218">
    <property type="entry name" value="Flavoproteins"/>
    <property type="match status" value="1"/>
</dbReference>
<dbReference type="PANTHER" id="PTHR43408">
    <property type="entry name" value="FMN REDUCTASE (NADPH)"/>
    <property type="match status" value="1"/>
</dbReference>
<dbReference type="Gene3D" id="3.40.50.360">
    <property type="match status" value="1"/>
</dbReference>
<keyword evidence="6" id="KW-1185">Reference proteome</keyword>
<dbReference type="Proteomes" id="UP001056500">
    <property type="component" value="Chromosome"/>
</dbReference>
<evidence type="ECO:0000256" key="1">
    <source>
        <dbReference type="ARBA" id="ARBA00022630"/>
    </source>
</evidence>
<dbReference type="InterPro" id="IPR005025">
    <property type="entry name" value="FMN_Rdtase-like_dom"/>
</dbReference>
<dbReference type="EMBL" id="CP098755">
    <property type="protein sequence ID" value="USG66878.1"/>
    <property type="molecule type" value="Genomic_DNA"/>
</dbReference>
<evidence type="ECO:0000256" key="3">
    <source>
        <dbReference type="ARBA" id="ARBA00023002"/>
    </source>
</evidence>
<keyword evidence="1" id="KW-0285">Flavoprotein</keyword>
<dbReference type="InterPro" id="IPR051814">
    <property type="entry name" value="NAD(P)H-dep_FMN_reductase"/>
</dbReference>
<dbReference type="InterPro" id="IPR029039">
    <property type="entry name" value="Flavoprotein-like_sf"/>
</dbReference>
<sequence length="176" mass="19036">MARIVIISGSPNHQSRLLGLIGHTEDRLQQLGHEVSLIAVADLPAEDLIRANFTSEQLQRPLELVTEADAVIIASPVYKAAYSGILKTFLDLLPQKGLKGKVVLPLFIGGTIAHLLAIDYALKPVVAALGGTHILSGVYGVDQWVERLEGGGFELSEELRQRLETAVQQLDVELQG</sequence>
<keyword evidence="2" id="KW-0288">FMN</keyword>
<proteinExistence type="predicted"/>
<dbReference type="GO" id="GO:0052873">
    <property type="term" value="F:FMN reductase (NADPH) activity"/>
    <property type="evidence" value="ECO:0007669"/>
    <property type="project" value="UniProtKB-EC"/>
</dbReference>
<dbReference type="Pfam" id="PF03358">
    <property type="entry name" value="FMN_red"/>
    <property type="match status" value="1"/>
</dbReference>
<keyword evidence="3 5" id="KW-0560">Oxidoreductase</keyword>
<gene>
    <name evidence="5" type="primary">ssuE</name>
    <name evidence="5" type="ORF">NDK47_06150</name>
</gene>
<reference evidence="5" key="1">
    <citation type="submission" date="2022-06" db="EMBL/GenBank/DDBJ databases">
        <title>Genome sequencing of Brevibacillus sp. BB3-R1.</title>
        <authorList>
            <person name="Heo J."/>
            <person name="Lee D."/>
            <person name="Won M."/>
            <person name="Han B.-H."/>
            <person name="Hong S.-B."/>
            <person name="Kwon S.-W."/>
        </authorList>
    </citation>
    <scope>NUCLEOTIDE SEQUENCE</scope>
    <source>
        <strain evidence="5">BB3-R1</strain>
    </source>
</reference>
<evidence type="ECO:0000313" key="5">
    <source>
        <dbReference type="EMBL" id="USG66878.1"/>
    </source>
</evidence>
<dbReference type="EC" id="1.5.1.38" evidence="5"/>